<proteinExistence type="predicted"/>
<keyword evidence="4" id="KW-1185">Reference proteome</keyword>
<evidence type="ECO:0000313" key="4">
    <source>
        <dbReference type="Proteomes" id="UP000608071"/>
    </source>
</evidence>
<comment type="caution">
    <text evidence="3">The sequence shown here is derived from an EMBL/GenBank/DDBJ whole genome shotgun (WGS) entry which is preliminary data.</text>
</comment>
<name>A0ABR8SXZ8_9BACL</name>
<evidence type="ECO:0000256" key="1">
    <source>
        <dbReference type="SAM" id="SignalP"/>
    </source>
</evidence>
<gene>
    <name evidence="3" type="ORF">H9647_09885</name>
</gene>
<feature type="signal peptide" evidence="1">
    <location>
        <begin position="1"/>
        <end position="27"/>
    </location>
</feature>
<reference evidence="3 4" key="1">
    <citation type="submission" date="2020-08" db="EMBL/GenBank/DDBJ databases">
        <title>A Genomic Blueprint of the Chicken Gut Microbiome.</title>
        <authorList>
            <person name="Gilroy R."/>
            <person name="Ravi A."/>
            <person name="Getino M."/>
            <person name="Pursley I."/>
            <person name="Horton D.L."/>
            <person name="Alikhan N.-F."/>
            <person name="Baker D."/>
            <person name="Gharbi K."/>
            <person name="Hall N."/>
            <person name="Watson M."/>
            <person name="Adriaenssens E.M."/>
            <person name="Foster-Nyarko E."/>
            <person name="Jarju S."/>
            <person name="Secka A."/>
            <person name="Antonio M."/>
            <person name="Oren A."/>
            <person name="Chaudhuri R."/>
            <person name="La Ragione R.M."/>
            <person name="Hildebrand F."/>
            <person name="Pallen M.J."/>
        </authorList>
    </citation>
    <scope>NUCLEOTIDE SEQUENCE [LARGE SCALE GENOMIC DNA]</scope>
    <source>
        <strain evidence="3 4">Sa2BVA9</strain>
    </source>
</reference>
<organism evidence="3 4">
    <name type="scientific">Paenibacillus gallinarum</name>
    <dbReference type="NCBI Taxonomy" id="2762232"/>
    <lineage>
        <taxon>Bacteria</taxon>
        <taxon>Bacillati</taxon>
        <taxon>Bacillota</taxon>
        <taxon>Bacilli</taxon>
        <taxon>Bacillales</taxon>
        <taxon>Paenibacillaceae</taxon>
        <taxon>Paenibacillus</taxon>
    </lineage>
</organism>
<dbReference type="Gene3D" id="3.30.457.10">
    <property type="entry name" value="Copper amine oxidase-like, N-terminal domain"/>
    <property type="match status" value="1"/>
</dbReference>
<feature type="chain" id="PRO_5045164997" description="Copper amine oxidase-like N-terminal domain-containing protein" evidence="1">
    <location>
        <begin position="28"/>
        <end position="380"/>
    </location>
</feature>
<keyword evidence="1" id="KW-0732">Signal</keyword>
<dbReference type="RefSeq" id="WP_191799611.1">
    <property type="nucleotide sequence ID" value="NZ_JACSQL010000003.1"/>
</dbReference>
<evidence type="ECO:0000313" key="3">
    <source>
        <dbReference type="EMBL" id="MBD7968375.1"/>
    </source>
</evidence>
<dbReference type="Proteomes" id="UP000608071">
    <property type="component" value="Unassembled WGS sequence"/>
</dbReference>
<feature type="domain" description="Copper amine oxidase-like N-terminal" evidence="2">
    <location>
        <begin position="45"/>
        <end position="130"/>
    </location>
</feature>
<dbReference type="InterPro" id="IPR036582">
    <property type="entry name" value="Mao_N_sf"/>
</dbReference>
<evidence type="ECO:0000259" key="2">
    <source>
        <dbReference type="Pfam" id="PF07833"/>
    </source>
</evidence>
<protein>
    <recommendedName>
        <fullName evidence="2">Copper amine oxidase-like N-terminal domain-containing protein</fullName>
    </recommendedName>
</protein>
<dbReference type="EMBL" id="JACSQL010000003">
    <property type="protein sequence ID" value="MBD7968375.1"/>
    <property type="molecule type" value="Genomic_DNA"/>
</dbReference>
<dbReference type="SUPFAM" id="SSF55383">
    <property type="entry name" value="Copper amine oxidase, domain N"/>
    <property type="match status" value="1"/>
</dbReference>
<sequence>MKRLHVLKIGTAVIAASILFTSQPVQGAAASSPSYELVLDSGSVIEGKAVIKQGVSYLPLLQISKDLSLSATLDQSGKRVTVLSPSMNLAVRLNSKQAVVNGKGITMSAAPFKNGQEIYMPASFLVSALQGEGLTYDRLAKRLSATGIYSGNDSSVYGGLRYEISQEGKLFTTNAKGKKNQLYDFKKEIYNQPVYQFTKTAQGLVILNIFDYYGEPMLNKQTFTVVIMNGAVIRQSYVKYFNRFEENTVLSVDKKEIVLTDGYTLRILEDGTGKISQTYDLKTLGGEDDTYFVEAVDKEYLLIRPNKKGLLTYIDRATGERTLLYKKLLGKADQEYAEINDIPFFGDQIRFTERKGDTLTFHIGPMTGKASDQTMKIPNS</sequence>
<dbReference type="Pfam" id="PF07833">
    <property type="entry name" value="Cu_amine_oxidN1"/>
    <property type="match status" value="1"/>
</dbReference>
<dbReference type="InterPro" id="IPR012854">
    <property type="entry name" value="Cu_amine_oxidase-like_N"/>
</dbReference>
<accession>A0ABR8SXZ8</accession>